<reference evidence="1" key="1">
    <citation type="submission" date="2021-02" db="EMBL/GenBank/DDBJ databases">
        <authorList>
            <person name="Nowell W R."/>
        </authorList>
    </citation>
    <scope>NUCLEOTIDE SEQUENCE</scope>
</reference>
<dbReference type="EMBL" id="CAJOBC010160847">
    <property type="protein sequence ID" value="CAF4697288.1"/>
    <property type="molecule type" value="Genomic_DNA"/>
</dbReference>
<keyword evidence="3" id="KW-1185">Reference proteome</keyword>
<protein>
    <submittedName>
        <fullName evidence="1">Uncharacterized protein</fullName>
    </submittedName>
</protein>
<organism evidence="1 3">
    <name type="scientific">Didymodactylos carnosus</name>
    <dbReference type="NCBI Taxonomy" id="1234261"/>
    <lineage>
        <taxon>Eukaryota</taxon>
        <taxon>Metazoa</taxon>
        <taxon>Spiralia</taxon>
        <taxon>Gnathifera</taxon>
        <taxon>Rotifera</taxon>
        <taxon>Eurotatoria</taxon>
        <taxon>Bdelloidea</taxon>
        <taxon>Philodinida</taxon>
        <taxon>Philodinidae</taxon>
        <taxon>Didymodactylos</taxon>
    </lineage>
</organism>
<name>A0A816H7L7_9BILA</name>
<accession>A0A816H7L7</accession>
<dbReference type="EMBL" id="CAJNOQ010069028">
    <property type="protein sequence ID" value="CAF1684109.1"/>
    <property type="molecule type" value="Genomic_DNA"/>
</dbReference>
<feature type="non-terminal residue" evidence="1">
    <location>
        <position position="19"/>
    </location>
</feature>
<evidence type="ECO:0000313" key="2">
    <source>
        <dbReference type="EMBL" id="CAF4697288.1"/>
    </source>
</evidence>
<dbReference type="Proteomes" id="UP000681722">
    <property type="component" value="Unassembled WGS sequence"/>
</dbReference>
<evidence type="ECO:0000313" key="1">
    <source>
        <dbReference type="EMBL" id="CAF1684109.1"/>
    </source>
</evidence>
<evidence type="ECO:0000313" key="3">
    <source>
        <dbReference type="Proteomes" id="UP000663829"/>
    </source>
</evidence>
<gene>
    <name evidence="1" type="ORF">GPM918_LOCUS46679</name>
    <name evidence="2" type="ORF">SRO942_LOCUS51347</name>
</gene>
<dbReference type="Proteomes" id="UP000663829">
    <property type="component" value="Unassembled WGS sequence"/>
</dbReference>
<comment type="caution">
    <text evidence="1">The sequence shown here is derived from an EMBL/GenBank/DDBJ whole genome shotgun (WGS) entry which is preliminary data.</text>
</comment>
<proteinExistence type="predicted"/>
<dbReference type="AlphaFoldDB" id="A0A816H7L7"/>
<sequence>MIATNTCASEPRAVDLNDP</sequence>